<comment type="caution">
    <text evidence="1">The sequence shown here is derived from an EMBL/GenBank/DDBJ whole genome shotgun (WGS) entry which is preliminary data.</text>
</comment>
<reference evidence="1 2" key="1">
    <citation type="journal article" date="2022" name="bioRxiv">
        <title>An ancient truncated duplication of the anti-Mullerian hormone receptor type 2 gene is a potential conserved master sex determinant in the Pangasiidae catfish family.</title>
        <authorList>
            <person name="Wen M."/>
            <person name="Pan Q."/>
            <person name="Jouanno E."/>
            <person name="Montfort J."/>
            <person name="Zahm M."/>
            <person name="Cabau C."/>
            <person name="Klopp C."/>
            <person name="Iampietro C."/>
            <person name="Roques C."/>
            <person name="Bouchez O."/>
            <person name="Castinel A."/>
            <person name="Donnadieu C."/>
            <person name="Parrinello H."/>
            <person name="Poncet C."/>
            <person name="Belmonte E."/>
            <person name="Gautier V."/>
            <person name="Avarre J.-C."/>
            <person name="Dugue R."/>
            <person name="Gustiano R."/>
            <person name="Ha T.T.T."/>
            <person name="Campet M."/>
            <person name="Sriphairoj K."/>
            <person name="Ribolli J."/>
            <person name="de Almeida F.L."/>
            <person name="Desvignes T."/>
            <person name="Postlethwait J.H."/>
            <person name="Bucao C.F."/>
            <person name="Robinson-Rechavi M."/>
            <person name="Bobe J."/>
            <person name="Herpin A."/>
            <person name="Guiguen Y."/>
        </authorList>
    </citation>
    <scope>NUCLEOTIDE SEQUENCE [LARGE SCALE GENOMIC DNA]</scope>
    <source>
        <strain evidence="1">YG-Dec2019</strain>
    </source>
</reference>
<keyword evidence="2" id="KW-1185">Reference proteome</keyword>
<feature type="non-terminal residue" evidence="1">
    <location>
        <position position="482"/>
    </location>
</feature>
<protein>
    <submittedName>
        <fullName evidence="1">Uncharacterized protein</fullName>
    </submittedName>
</protein>
<organism evidence="1 2">
    <name type="scientific">Pangasianodon gigas</name>
    <name type="common">Mekong giant catfish</name>
    <name type="synonym">Pangasius gigas</name>
    <dbReference type="NCBI Taxonomy" id="30993"/>
    <lineage>
        <taxon>Eukaryota</taxon>
        <taxon>Metazoa</taxon>
        <taxon>Chordata</taxon>
        <taxon>Craniata</taxon>
        <taxon>Vertebrata</taxon>
        <taxon>Euteleostomi</taxon>
        <taxon>Actinopterygii</taxon>
        <taxon>Neopterygii</taxon>
        <taxon>Teleostei</taxon>
        <taxon>Ostariophysi</taxon>
        <taxon>Siluriformes</taxon>
        <taxon>Pangasiidae</taxon>
        <taxon>Pangasianodon</taxon>
    </lineage>
</organism>
<accession>A0ACC5W7F0</accession>
<gene>
    <name evidence="1" type="ORF">PGIGA_G00009880</name>
</gene>
<dbReference type="EMBL" id="CM040454">
    <property type="protein sequence ID" value="MCI4374780.1"/>
    <property type="molecule type" value="Genomic_DNA"/>
</dbReference>
<name>A0ACC5W7F0_PANGG</name>
<evidence type="ECO:0000313" key="2">
    <source>
        <dbReference type="Proteomes" id="UP000829447"/>
    </source>
</evidence>
<proteinExistence type="predicted"/>
<sequence>MASQGKTSLRFVTWNTHGIKSPDLKFFNVLRRLSNLQADIVFIQETHVGPKYYQILTDVKNWKVYFTVHLSTSKGVAILIKNNVPFKYICHDEDCSGGFIVLFCHLYGELYTLVNVYNHKADRLVLGRLKEYLMETAEGVLVVGGDFNTVLHPCFDRSPSASRHSPFRAILEDFIVSLNLRDTWSYLQSTDEGFARHQNESHSRIDIFFMRSDIVGRARSITVEQSDISDHNPVVLELEVQQQTGDKFPQVALYVKETYNGRPNRMSGKISGAEILSVIRTLTDSQEQRPGKNQVDYYKKKRLPLTETLKINYNNMLKTNHVSEAFKVSHLSRDRHIFSVEYLIFSQILANRLSAYIFPYFKEKLETNLDKFFAVKFLKGTQKIKLSFLETSRELEKDLKKKLSPSAPPAKFRILEFLLPEVQGSSRELRLLLPGCPLSSTVLNLALNKLDWILNSETDCRSSVCFHRQVLLIHAHQSKKRQ</sequence>
<dbReference type="Proteomes" id="UP000829447">
    <property type="component" value="Linkage Group LG1"/>
</dbReference>
<evidence type="ECO:0000313" key="1">
    <source>
        <dbReference type="EMBL" id="MCI4374780.1"/>
    </source>
</evidence>